<dbReference type="Proteomes" id="UP000799771">
    <property type="component" value="Unassembled WGS sequence"/>
</dbReference>
<dbReference type="InterPro" id="IPR036188">
    <property type="entry name" value="FAD/NAD-bd_sf"/>
</dbReference>
<evidence type="ECO:0000256" key="1">
    <source>
        <dbReference type="ARBA" id="ARBA00007992"/>
    </source>
</evidence>
<dbReference type="PANTHER" id="PTHR13789:SF215">
    <property type="entry name" value="FAD-BINDING DOMAIN-CONTAINING PROTEIN-RELATED"/>
    <property type="match status" value="1"/>
</dbReference>
<evidence type="ECO:0000256" key="3">
    <source>
        <dbReference type="ARBA" id="ARBA00023033"/>
    </source>
</evidence>
<comment type="similarity">
    <text evidence="1">Belongs to the paxM FAD-dependent monooxygenase family.</text>
</comment>
<proteinExistence type="inferred from homology"/>
<dbReference type="SUPFAM" id="SSF51905">
    <property type="entry name" value="FAD/NAD(P)-binding domain"/>
    <property type="match status" value="1"/>
</dbReference>
<dbReference type="EMBL" id="ML977509">
    <property type="protein sequence ID" value="KAF2128248.1"/>
    <property type="molecule type" value="Genomic_DNA"/>
</dbReference>
<protein>
    <recommendedName>
        <fullName evidence="6">Amine oxidase domain-containing protein</fullName>
    </recommendedName>
</protein>
<organism evidence="4 5">
    <name type="scientific">Dothidotthia symphoricarpi CBS 119687</name>
    <dbReference type="NCBI Taxonomy" id="1392245"/>
    <lineage>
        <taxon>Eukaryota</taxon>
        <taxon>Fungi</taxon>
        <taxon>Dikarya</taxon>
        <taxon>Ascomycota</taxon>
        <taxon>Pezizomycotina</taxon>
        <taxon>Dothideomycetes</taxon>
        <taxon>Pleosporomycetidae</taxon>
        <taxon>Pleosporales</taxon>
        <taxon>Dothidotthiaceae</taxon>
        <taxon>Dothidotthia</taxon>
    </lineage>
</organism>
<dbReference type="PANTHER" id="PTHR13789">
    <property type="entry name" value="MONOOXYGENASE"/>
    <property type="match status" value="1"/>
</dbReference>
<accession>A0A6A6ABI9</accession>
<sequence>MVESEASIFFSVLALRIPTGAGRTLEQSALLQETGAAISIAPNASLVLRSWGFDPAKSRMVAIKTGSILNGSSMQMVVPNYYANVEEEYSFPIYSERTYQGSLDNLSPFSDHVHWDTVNAKVTLAYGTIWRADLVIAAHDVHSTAREYVLATDESHVSDTGWATRRWLLPTEELLTDPNTASLIEDSTQRYFVGARDGGLVSDFAEPWIKMLENYETSTNFIGFFLSICIVPSHHNKAEGNCHNCNTFLIC</sequence>
<dbReference type="GO" id="GO:0004497">
    <property type="term" value="F:monooxygenase activity"/>
    <property type="evidence" value="ECO:0007669"/>
    <property type="project" value="UniProtKB-KW"/>
</dbReference>
<evidence type="ECO:0000256" key="2">
    <source>
        <dbReference type="ARBA" id="ARBA00023002"/>
    </source>
</evidence>
<keyword evidence="2" id="KW-0560">Oxidoreductase</keyword>
<name>A0A6A6ABI9_9PLEO</name>
<evidence type="ECO:0000313" key="4">
    <source>
        <dbReference type="EMBL" id="KAF2128248.1"/>
    </source>
</evidence>
<evidence type="ECO:0000313" key="5">
    <source>
        <dbReference type="Proteomes" id="UP000799771"/>
    </source>
</evidence>
<keyword evidence="5" id="KW-1185">Reference proteome</keyword>
<dbReference type="OrthoDB" id="9993796at2759"/>
<dbReference type="InterPro" id="IPR050493">
    <property type="entry name" value="FAD-dep_Monooxygenase_BioMet"/>
</dbReference>
<dbReference type="AlphaFoldDB" id="A0A6A6ABI9"/>
<evidence type="ECO:0008006" key="6">
    <source>
        <dbReference type="Google" id="ProtNLM"/>
    </source>
</evidence>
<dbReference type="Gene3D" id="3.50.50.60">
    <property type="entry name" value="FAD/NAD(P)-binding domain"/>
    <property type="match status" value="1"/>
</dbReference>
<keyword evidence="3" id="KW-0503">Monooxygenase</keyword>
<dbReference type="RefSeq" id="XP_033522637.1">
    <property type="nucleotide sequence ID" value="XM_033671609.1"/>
</dbReference>
<dbReference type="GeneID" id="54412041"/>
<reference evidence="4" key="1">
    <citation type="journal article" date="2020" name="Stud. Mycol.">
        <title>101 Dothideomycetes genomes: a test case for predicting lifestyles and emergence of pathogens.</title>
        <authorList>
            <person name="Haridas S."/>
            <person name="Albert R."/>
            <person name="Binder M."/>
            <person name="Bloem J."/>
            <person name="Labutti K."/>
            <person name="Salamov A."/>
            <person name="Andreopoulos B."/>
            <person name="Baker S."/>
            <person name="Barry K."/>
            <person name="Bills G."/>
            <person name="Bluhm B."/>
            <person name="Cannon C."/>
            <person name="Castanera R."/>
            <person name="Culley D."/>
            <person name="Daum C."/>
            <person name="Ezra D."/>
            <person name="Gonzalez J."/>
            <person name="Henrissat B."/>
            <person name="Kuo A."/>
            <person name="Liang C."/>
            <person name="Lipzen A."/>
            <person name="Lutzoni F."/>
            <person name="Magnuson J."/>
            <person name="Mondo S."/>
            <person name="Nolan M."/>
            <person name="Ohm R."/>
            <person name="Pangilinan J."/>
            <person name="Park H.-J."/>
            <person name="Ramirez L."/>
            <person name="Alfaro M."/>
            <person name="Sun H."/>
            <person name="Tritt A."/>
            <person name="Yoshinaga Y."/>
            <person name="Zwiers L.-H."/>
            <person name="Turgeon B."/>
            <person name="Goodwin S."/>
            <person name="Spatafora J."/>
            <person name="Crous P."/>
            <person name="Grigoriev I."/>
        </authorList>
    </citation>
    <scope>NUCLEOTIDE SEQUENCE</scope>
    <source>
        <strain evidence="4">CBS 119687</strain>
    </source>
</reference>
<gene>
    <name evidence="4" type="ORF">P153DRAFT_398091</name>
</gene>